<dbReference type="GO" id="GO:0003723">
    <property type="term" value="F:RNA binding"/>
    <property type="evidence" value="ECO:0007669"/>
    <property type="project" value="UniProtKB-UniRule"/>
</dbReference>
<dbReference type="GO" id="GO:0043137">
    <property type="term" value="P:DNA replication, removal of RNA primer"/>
    <property type="evidence" value="ECO:0007669"/>
    <property type="project" value="TreeGrafter"/>
</dbReference>
<evidence type="ECO:0000256" key="10">
    <source>
        <dbReference type="ARBA" id="ARBA00022759"/>
    </source>
</evidence>
<evidence type="ECO:0000313" key="16">
    <source>
        <dbReference type="EMBL" id="ATG97318.1"/>
    </source>
</evidence>
<comment type="cofactor">
    <cofactor evidence="13 14">
        <name>Mn(2+)</name>
        <dbReference type="ChEBI" id="CHEBI:29035"/>
    </cofactor>
    <cofactor evidence="13 14">
        <name>Mg(2+)</name>
        <dbReference type="ChEBI" id="CHEBI:18420"/>
    </cofactor>
    <text evidence="13 14">Manganese or magnesium. Binds 1 divalent metal ion per monomer in the absence of substrate. May bind a second metal ion after substrate binding.</text>
</comment>
<dbReference type="Pfam" id="PF01351">
    <property type="entry name" value="RNase_HII"/>
    <property type="match status" value="1"/>
</dbReference>
<evidence type="ECO:0000256" key="12">
    <source>
        <dbReference type="ARBA" id="ARBA00023211"/>
    </source>
</evidence>
<comment type="function">
    <text evidence="2 13 15">Endonuclease that specifically degrades the RNA of RNA-DNA hybrids.</text>
</comment>
<comment type="similarity">
    <text evidence="4">Belongs to the RNase HII family. RnhC subfamily.</text>
</comment>
<evidence type="ECO:0000256" key="5">
    <source>
        <dbReference type="ARBA" id="ARBA00012180"/>
    </source>
</evidence>
<dbReference type="GO" id="GO:0032299">
    <property type="term" value="C:ribonuclease H2 complex"/>
    <property type="evidence" value="ECO:0007669"/>
    <property type="project" value="TreeGrafter"/>
</dbReference>
<dbReference type="KEGG" id="mlac:CP520_00910"/>
<sequence>MLHKNDNSRWEFDNQYRKNGEIIAGCDEAGRGALAGPIVVASVVFPSDYQNPEIKDSKKMTAYQRELQFEEIKKNALSYSIAILSKEIVERRNPKATSIKGMESTLEDLEVEIDIALVDGEKLPDTHDFEAIQLIKGDDKSLTIAAASVLAKVTRDRIMDDYDEIYPWYGFKNNKGYGTKTHMDGLKQKGASDIHRRTYKPVKDVLKKS</sequence>
<dbReference type="Gene3D" id="3.30.420.10">
    <property type="entry name" value="Ribonuclease H-like superfamily/Ribonuclease H"/>
    <property type="match status" value="1"/>
</dbReference>
<gene>
    <name evidence="13" type="primary">rnhB</name>
    <name evidence="16" type="ORF">CP520_00910</name>
</gene>
<dbReference type="AlphaFoldDB" id="A0A291IRF7"/>
<dbReference type="EMBL" id="CP023668">
    <property type="protein sequence ID" value="ATG97318.1"/>
    <property type="molecule type" value="Genomic_DNA"/>
</dbReference>
<evidence type="ECO:0000256" key="7">
    <source>
        <dbReference type="ARBA" id="ARBA00022490"/>
    </source>
</evidence>
<dbReference type="EC" id="3.1.26.4" evidence="5 13"/>
<feature type="binding site" evidence="13 14">
    <location>
        <position position="28"/>
    </location>
    <ligand>
        <name>a divalent metal cation</name>
        <dbReference type="ChEBI" id="CHEBI:60240"/>
    </ligand>
</feature>
<dbReference type="RefSeq" id="WP_096862606.1">
    <property type="nucleotide sequence ID" value="NZ_CP023668.1"/>
</dbReference>
<dbReference type="InterPro" id="IPR022898">
    <property type="entry name" value="RNase_HII"/>
</dbReference>
<dbReference type="PROSITE" id="PS51975">
    <property type="entry name" value="RNASE_H_2"/>
    <property type="match status" value="1"/>
</dbReference>
<dbReference type="NCBIfam" id="NF000595">
    <property type="entry name" value="PRK00015.1-3"/>
    <property type="match status" value="1"/>
</dbReference>
<evidence type="ECO:0000256" key="11">
    <source>
        <dbReference type="ARBA" id="ARBA00022801"/>
    </source>
</evidence>
<dbReference type="CDD" id="cd07182">
    <property type="entry name" value="RNase_HII_bacteria_HII_like"/>
    <property type="match status" value="1"/>
</dbReference>
<comment type="catalytic activity">
    <reaction evidence="1 13 14 15">
        <text>Endonucleolytic cleavage to 5'-phosphomonoester.</text>
        <dbReference type="EC" id="3.1.26.4"/>
    </reaction>
</comment>
<protein>
    <recommendedName>
        <fullName evidence="6 13">Ribonuclease HII</fullName>
        <shortName evidence="13">RNase HII</shortName>
        <ecNumber evidence="5 13">3.1.26.4</ecNumber>
    </recommendedName>
</protein>
<dbReference type="GO" id="GO:0030145">
    <property type="term" value="F:manganese ion binding"/>
    <property type="evidence" value="ECO:0007669"/>
    <property type="project" value="UniProtKB-UniRule"/>
</dbReference>
<dbReference type="GO" id="GO:0004523">
    <property type="term" value="F:RNA-DNA hybrid ribonuclease activity"/>
    <property type="evidence" value="ECO:0007669"/>
    <property type="project" value="UniProtKB-UniRule"/>
</dbReference>
<dbReference type="InterPro" id="IPR012337">
    <property type="entry name" value="RNaseH-like_sf"/>
</dbReference>
<dbReference type="SUPFAM" id="SSF53098">
    <property type="entry name" value="Ribonuclease H-like"/>
    <property type="match status" value="1"/>
</dbReference>
<keyword evidence="7 13" id="KW-0963">Cytoplasm</keyword>
<name>A0A291IRF7_9MOLU</name>
<organism evidence="16 17">
    <name type="scientific">Mesoplasma lactucae ATCC 49193</name>
    <dbReference type="NCBI Taxonomy" id="81460"/>
    <lineage>
        <taxon>Bacteria</taxon>
        <taxon>Bacillati</taxon>
        <taxon>Mycoplasmatota</taxon>
        <taxon>Mollicutes</taxon>
        <taxon>Entomoplasmatales</taxon>
        <taxon>Entomoplasmataceae</taxon>
        <taxon>Mesoplasma</taxon>
    </lineage>
</organism>
<evidence type="ECO:0000256" key="2">
    <source>
        <dbReference type="ARBA" id="ARBA00004065"/>
    </source>
</evidence>
<evidence type="ECO:0000256" key="13">
    <source>
        <dbReference type="HAMAP-Rule" id="MF_00052"/>
    </source>
</evidence>
<proteinExistence type="inferred from homology"/>
<evidence type="ECO:0000313" key="17">
    <source>
        <dbReference type="Proteomes" id="UP000232227"/>
    </source>
</evidence>
<evidence type="ECO:0000256" key="3">
    <source>
        <dbReference type="ARBA" id="ARBA00004496"/>
    </source>
</evidence>
<dbReference type="HAMAP" id="MF_00052_B">
    <property type="entry name" value="RNase_HII_B"/>
    <property type="match status" value="1"/>
</dbReference>
<evidence type="ECO:0000256" key="14">
    <source>
        <dbReference type="PROSITE-ProRule" id="PRU01319"/>
    </source>
</evidence>
<dbReference type="InterPro" id="IPR036397">
    <property type="entry name" value="RNaseH_sf"/>
</dbReference>
<keyword evidence="12 13" id="KW-0464">Manganese</keyword>
<keyword evidence="8 13" id="KW-0540">Nuclease</keyword>
<comment type="subcellular location">
    <subcellularLocation>
        <location evidence="3 13">Cytoplasm</location>
    </subcellularLocation>
</comment>
<feature type="binding site" evidence="13 14">
    <location>
        <position position="119"/>
    </location>
    <ligand>
        <name>a divalent metal cation</name>
        <dbReference type="ChEBI" id="CHEBI:60240"/>
    </ligand>
</feature>
<dbReference type="GO" id="GO:0006298">
    <property type="term" value="P:mismatch repair"/>
    <property type="evidence" value="ECO:0007669"/>
    <property type="project" value="TreeGrafter"/>
</dbReference>
<feature type="binding site" evidence="13 14">
    <location>
        <position position="27"/>
    </location>
    <ligand>
        <name>a divalent metal cation</name>
        <dbReference type="ChEBI" id="CHEBI:60240"/>
    </ligand>
</feature>
<keyword evidence="11 13" id="KW-0378">Hydrolase</keyword>
<dbReference type="Proteomes" id="UP000232227">
    <property type="component" value="Chromosome"/>
</dbReference>
<evidence type="ECO:0000256" key="9">
    <source>
        <dbReference type="ARBA" id="ARBA00022723"/>
    </source>
</evidence>
<dbReference type="OrthoDB" id="9803420at2"/>
<accession>A0A291IRF7</accession>
<evidence type="ECO:0000256" key="15">
    <source>
        <dbReference type="RuleBase" id="RU003515"/>
    </source>
</evidence>
<dbReference type="InterPro" id="IPR024567">
    <property type="entry name" value="RNase_HII/HIII_dom"/>
</dbReference>
<evidence type="ECO:0000256" key="4">
    <source>
        <dbReference type="ARBA" id="ARBA00008378"/>
    </source>
</evidence>
<dbReference type="InterPro" id="IPR001352">
    <property type="entry name" value="RNase_HII/HIII"/>
</dbReference>
<evidence type="ECO:0000256" key="6">
    <source>
        <dbReference type="ARBA" id="ARBA00019179"/>
    </source>
</evidence>
<dbReference type="PANTHER" id="PTHR10954">
    <property type="entry name" value="RIBONUCLEASE H2 SUBUNIT A"/>
    <property type="match status" value="1"/>
</dbReference>
<reference evidence="16 17" key="1">
    <citation type="submission" date="2017-09" db="EMBL/GenBank/DDBJ databases">
        <title>SPAdes assembly of the Mesoplasma lactucae genome.</title>
        <authorList>
            <person name="Knight T.F."/>
            <person name="Rubinstein R."/>
            <person name="Citino T."/>
        </authorList>
    </citation>
    <scope>NUCLEOTIDE SEQUENCE [LARGE SCALE GENOMIC DNA]</scope>
    <source>
        <strain evidence="16 17">831-C4</strain>
    </source>
</reference>
<dbReference type="PANTHER" id="PTHR10954:SF23">
    <property type="entry name" value="RIBONUCLEASE"/>
    <property type="match status" value="1"/>
</dbReference>
<evidence type="ECO:0000256" key="1">
    <source>
        <dbReference type="ARBA" id="ARBA00000077"/>
    </source>
</evidence>
<evidence type="ECO:0000256" key="8">
    <source>
        <dbReference type="ARBA" id="ARBA00022722"/>
    </source>
</evidence>
<keyword evidence="17" id="KW-1185">Reference proteome</keyword>
<keyword evidence="9 13" id="KW-0479">Metal-binding</keyword>
<keyword evidence="10 13" id="KW-0255">Endonuclease</keyword>
<dbReference type="GO" id="GO:0005737">
    <property type="term" value="C:cytoplasm"/>
    <property type="evidence" value="ECO:0007669"/>
    <property type="project" value="UniProtKB-SubCell"/>
</dbReference>